<dbReference type="RefSeq" id="WP_067018622.1">
    <property type="nucleotide sequence ID" value="NZ_KQ949078.1"/>
</dbReference>
<protein>
    <recommendedName>
        <fullName evidence="3">Muconolactone isomerase domain-containing protein</fullName>
    </recommendedName>
</protein>
<dbReference type="Proteomes" id="UP000053260">
    <property type="component" value="Unassembled WGS sequence"/>
</dbReference>
<reference evidence="1 2" key="1">
    <citation type="submission" date="2015-10" db="EMBL/GenBank/DDBJ databases">
        <title>Draft genome sequence of Streptomyces sp. RV15, isolated from a marine sponge.</title>
        <authorList>
            <person name="Ruckert C."/>
            <person name="Abdelmohsen U.R."/>
            <person name="Winkler A."/>
            <person name="Hentschel U."/>
            <person name="Kalinowski J."/>
            <person name="Kampfer P."/>
            <person name="Glaeser S."/>
        </authorList>
    </citation>
    <scope>NUCLEOTIDE SEQUENCE [LARGE SCALE GENOMIC DNA]</scope>
    <source>
        <strain evidence="1 2">RV15</strain>
    </source>
</reference>
<proteinExistence type="predicted"/>
<dbReference type="AlphaFoldDB" id="A0A101V2L8"/>
<comment type="caution">
    <text evidence="1">The sequence shown here is derived from an EMBL/GenBank/DDBJ whole genome shotgun (WGS) entry which is preliminary data.</text>
</comment>
<evidence type="ECO:0008006" key="3">
    <source>
        <dbReference type="Google" id="ProtNLM"/>
    </source>
</evidence>
<dbReference type="OrthoDB" id="120749at2"/>
<organism evidence="1 2">
    <name type="scientific">Streptomyces dysideae</name>
    <dbReference type="NCBI Taxonomy" id="909626"/>
    <lineage>
        <taxon>Bacteria</taxon>
        <taxon>Bacillati</taxon>
        <taxon>Actinomycetota</taxon>
        <taxon>Actinomycetes</taxon>
        <taxon>Kitasatosporales</taxon>
        <taxon>Streptomycetaceae</taxon>
        <taxon>Streptomyces</taxon>
    </lineage>
</organism>
<sequence length="98" mass="10858">MRVLLTVEMDTEKANQAITGHTLPQTMKSVLDRVKPEAAYFGAQDGMRTGYIVFDLKEPSDIPSIAEPFFQELGAKVAFMPVMNFDDVQAGLQKYGSN</sequence>
<dbReference type="EMBL" id="LMXB01000025">
    <property type="protein sequence ID" value="KUO21308.1"/>
    <property type="molecule type" value="Genomic_DNA"/>
</dbReference>
<accession>A0A101V2L8</accession>
<dbReference type="STRING" id="909626.AQJ91_10095"/>
<evidence type="ECO:0000313" key="2">
    <source>
        <dbReference type="Proteomes" id="UP000053260"/>
    </source>
</evidence>
<name>A0A101V2L8_9ACTN</name>
<evidence type="ECO:0000313" key="1">
    <source>
        <dbReference type="EMBL" id="KUO21308.1"/>
    </source>
</evidence>
<gene>
    <name evidence="1" type="ORF">AQJ91_10095</name>
</gene>
<keyword evidence="2" id="KW-1185">Reference proteome</keyword>